<evidence type="ECO:0000313" key="2">
    <source>
        <dbReference type="Proteomes" id="UP000438120"/>
    </source>
</evidence>
<dbReference type="Gene3D" id="3.40.33.10">
    <property type="entry name" value="CAP"/>
    <property type="match status" value="1"/>
</dbReference>
<gene>
    <name evidence="1" type="ORF">FYJ62_07600</name>
</gene>
<accession>A0A6A8MFC6</accession>
<name>A0A6A8MFC6_9LACO</name>
<reference evidence="1 2" key="1">
    <citation type="submission" date="2019-08" db="EMBL/GenBank/DDBJ databases">
        <title>In-depth cultivation of the pig gut microbiome towards novel bacterial diversity and tailored functional studies.</title>
        <authorList>
            <person name="Wylensek D."/>
            <person name="Hitch T.C.A."/>
            <person name="Clavel T."/>
        </authorList>
    </citation>
    <scope>NUCLEOTIDE SEQUENCE [LARGE SCALE GENOMIC DNA]</scope>
    <source>
        <strain evidence="1 2">Bifido-178-WT-2B</strain>
    </source>
</reference>
<keyword evidence="2" id="KW-1185">Reference proteome</keyword>
<comment type="caution">
    <text evidence="1">The sequence shown here is derived from an EMBL/GenBank/DDBJ whole genome shotgun (WGS) entry which is preliminary data.</text>
</comment>
<proteinExistence type="predicted"/>
<dbReference type="Proteomes" id="UP000438120">
    <property type="component" value="Unassembled WGS sequence"/>
</dbReference>
<sequence length="204" mass="22524">MKASPAIGQSGIYNIPVTYTDGSKKIVTIKITMPTLNYWTKADKASARTKLLVVINGFRSAVNVSPVTLDTTPEYQTYLNQRAAEKVKQFAETGATDHSGKTLYKQFGVTSDEDLGYLEIDAGLPLKEQVKRFVTYTNNTVQAEKDDYEASDIRHERHNLTNPPHTVGHYLGYIDSSSKKFVIGIGTYTSGNAIYVASVMSDLN</sequence>
<dbReference type="EMBL" id="VUMX01000020">
    <property type="protein sequence ID" value="MST87498.1"/>
    <property type="molecule type" value="Genomic_DNA"/>
</dbReference>
<dbReference type="AlphaFoldDB" id="A0A6A8MFC6"/>
<dbReference type="InterPro" id="IPR035940">
    <property type="entry name" value="CAP_sf"/>
</dbReference>
<evidence type="ECO:0000313" key="1">
    <source>
        <dbReference type="EMBL" id="MST87498.1"/>
    </source>
</evidence>
<organism evidence="1 2">
    <name type="scientific">Lactobacillus porci</name>
    <dbReference type="NCBI Taxonomy" id="2012477"/>
    <lineage>
        <taxon>Bacteria</taxon>
        <taxon>Bacillati</taxon>
        <taxon>Bacillota</taxon>
        <taxon>Bacilli</taxon>
        <taxon>Lactobacillales</taxon>
        <taxon>Lactobacillaceae</taxon>
        <taxon>Lactobacillus</taxon>
    </lineage>
</organism>
<protein>
    <submittedName>
        <fullName evidence="1">Uncharacterized protein</fullName>
    </submittedName>
</protein>